<proteinExistence type="predicted"/>
<organism evidence="2 3">
    <name type="scientific">Dreissena polymorpha</name>
    <name type="common">Zebra mussel</name>
    <name type="synonym">Mytilus polymorpha</name>
    <dbReference type="NCBI Taxonomy" id="45954"/>
    <lineage>
        <taxon>Eukaryota</taxon>
        <taxon>Metazoa</taxon>
        <taxon>Spiralia</taxon>
        <taxon>Lophotrochozoa</taxon>
        <taxon>Mollusca</taxon>
        <taxon>Bivalvia</taxon>
        <taxon>Autobranchia</taxon>
        <taxon>Heteroconchia</taxon>
        <taxon>Euheterodonta</taxon>
        <taxon>Imparidentia</taxon>
        <taxon>Neoheterodontei</taxon>
        <taxon>Myida</taxon>
        <taxon>Dreissenoidea</taxon>
        <taxon>Dreissenidae</taxon>
        <taxon>Dreissena</taxon>
    </lineage>
</organism>
<reference evidence="2" key="2">
    <citation type="submission" date="2020-11" db="EMBL/GenBank/DDBJ databases">
        <authorList>
            <person name="McCartney M.A."/>
            <person name="Auch B."/>
            <person name="Kono T."/>
            <person name="Mallez S."/>
            <person name="Becker A."/>
            <person name="Gohl D.M."/>
            <person name="Silverstein K.A.T."/>
            <person name="Koren S."/>
            <person name="Bechman K.B."/>
            <person name="Herman A."/>
            <person name="Abrahante J.E."/>
            <person name="Garbe J."/>
        </authorList>
    </citation>
    <scope>NUCLEOTIDE SEQUENCE</scope>
    <source>
        <strain evidence="2">Duluth1</strain>
        <tissue evidence="2">Whole animal</tissue>
    </source>
</reference>
<name>A0A9D3YBV9_DREPO</name>
<evidence type="ECO:0000313" key="3">
    <source>
        <dbReference type="Proteomes" id="UP000828390"/>
    </source>
</evidence>
<evidence type="ECO:0000313" key="2">
    <source>
        <dbReference type="EMBL" id="KAH3697648.1"/>
    </source>
</evidence>
<reference evidence="2" key="1">
    <citation type="journal article" date="2019" name="bioRxiv">
        <title>The Genome of the Zebra Mussel, Dreissena polymorpha: A Resource for Invasive Species Research.</title>
        <authorList>
            <person name="McCartney M.A."/>
            <person name="Auch B."/>
            <person name="Kono T."/>
            <person name="Mallez S."/>
            <person name="Zhang Y."/>
            <person name="Obille A."/>
            <person name="Becker A."/>
            <person name="Abrahante J.E."/>
            <person name="Garbe J."/>
            <person name="Badalamenti J.P."/>
            <person name="Herman A."/>
            <person name="Mangelson H."/>
            <person name="Liachko I."/>
            <person name="Sullivan S."/>
            <person name="Sone E.D."/>
            <person name="Koren S."/>
            <person name="Silverstein K.A.T."/>
            <person name="Beckman K.B."/>
            <person name="Gohl D.M."/>
        </authorList>
    </citation>
    <scope>NUCLEOTIDE SEQUENCE</scope>
    <source>
        <strain evidence="2">Duluth1</strain>
        <tissue evidence="2">Whole animal</tissue>
    </source>
</reference>
<dbReference type="Proteomes" id="UP000828390">
    <property type="component" value="Unassembled WGS sequence"/>
</dbReference>
<comment type="caution">
    <text evidence="2">The sequence shown here is derived from an EMBL/GenBank/DDBJ whole genome shotgun (WGS) entry which is preliminary data.</text>
</comment>
<keyword evidence="3" id="KW-1185">Reference proteome</keyword>
<feature type="compositionally biased region" description="Polar residues" evidence="1">
    <location>
        <begin position="43"/>
        <end position="67"/>
    </location>
</feature>
<feature type="region of interest" description="Disordered" evidence="1">
    <location>
        <begin position="19"/>
        <end position="67"/>
    </location>
</feature>
<accession>A0A9D3YBV9</accession>
<evidence type="ECO:0000256" key="1">
    <source>
        <dbReference type="SAM" id="MobiDB-lite"/>
    </source>
</evidence>
<dbReference type="AlphaFoldDB" id="A0A9D3YBV9"/>
<sequence length="67" mass="7482">MWQGNRRCTRFLAPTFVERGDQPGPCEFRGPGKRAHENRGTREFSSSDATAESTVRGAFSNNRQGAH</sequence>
<gene>
    <name evidence="2" type="ORF">DPMN_085153</name>
</gene>
<dbReference type="EMBL" id="JAIWYP010000016">
    <property type="protein sequence ID" value="KAH3697648.1"/>
    <property type="molecule type" value="Genomic_DNA"/>
</dbReference>
<protein>
    <submittedName>
        <fullName evidence="2">Uncharacterized protein</fullName>
    </submittedName>
</protein>